<evidence type="ECO:0000313" key="1">
    <source>
        <dbReference type="EMBL" id="MBB5802988.1"/>
    </source>
</evidence>
<dbReference type="RefSeq" id="WP_184920056.1">
    <property type="nucleotide sequence ID" value="NZ_JACHMO010000001.1"/>
</dbReference>
<keyword evidence="2" id="KW-1185">Reference proteome</keyword>
<reference evidence="1 2" key="1">
    <citation type="submission" date="2020-08" db="EMBL/GenBank/DDBJ databases">
        <title>Sequencing the genomes of 1000 actinobacteria strains.</title>
        <authorList>
            <person name="Klenk H.-P."/>
        </authorList>
    </citation>
    <scope>NUCLEOTIDE SEQUENCE [LARGE SCALE GENOMIC DNA]</scope>
    <source>
        <strain evidence="1 2">DSM 45486</strain>
    </source>
</reference>
<dbReference type="EMBL" id="JACHMO010000001">
    <property type="protein sequence ID" value="MBB5802988.1"/>
    <property type="molecule type" value="Genomic_DNA"/>
</dbReference>
<gene>
    <name evidence="1" type="ORF">F4560_002756</name>
</gene>
<sequence>MRSGELRSRSAQDESDIAISSIAWKPSRDLRLVEWLQHGKRLGVIGRGAAWWIGDWVNYGNTAYGEKYSRAARVTGYDVQSLMNMAYVASRFGISRRRECLSWSHHSALAGLDLELQERWLDVAQERQLSVRGLRDELRSWRRGNKNVIANVDRLELARSERAADDAGHGSTRTMTEVRQRSTVGIAPLPACPNCGYDLQAD</sequence>
<organism evidence="1 2">
    <name type="scientific">Saccharothrix ecbatanensis</name>
    <dbReference type="NCBI Taxonomy" id="1105145"/>
    <lineage>
        <taxon>Bacteria</taxon>
        <taxon>Bacillati</taxon>
        <taxon>Actinomycetota</taxon>
        <taxon>Actinomycetes</taxon>
        <taxon>Pseudonocardiales</taxon>
        <taxon>Pseudonocardiaceae</taxon>
        <taxon>Saccharothrix</taxon>
    </lineage>
</organism>
<dbReference type="AlphaFoldDB" id="A0A7W9HJB8"/>
<proteinExistence type="predicted"/>
<accession>A0A7W9HJB8</accession>
<dbReference type="Proteomes" id="UP000552097">
    <property type="component" value="Unassembled WGS sequence"/>
</dbReference>
<evidence type="ECO:0000313" key="2">
    <source>
        <dbReference type="Proteomes" id="UP000552097"/>
    </source>
</evidence>
<protein>
    <submittedName>
        <fullName evidence="1">Uncharacterized protein</fullName>
    </submittedName>
</protein>
<comment type="caution">
    <text evidence="1">The sequence shown here is derived from an EMBL/GenBank/DDBJ whole genome shotgun (WGS) entry which is preliminary data.</text>
</comment>
<name>A0A7W9HJB8_9PSEU</name>